<feature type="binding site" evidence="7">
    <location>
        <position position="97"/>
    </location>
    <ligand>
        <name>Zn(2+)</name>
        <dbReference type="ChEBI" id="CHEBI:29105"/>
    </ligand>
</feature>
<dbReference type="SMART" id="SM00947">
    <property type="entry name" value="Pro_CA"/>
    <property type="match status" value="1"/>
</dbReference>
<dbReference type="GO" id="GO:0008270">
    <property type="term" value="F:zinc ion binding"/>
    <property type="evidence" value="ECO:0007669"/>
    <property type="project" value="InterPro"/>
</dbReference>
<reference evidence="8 9" key="1">
    <citation type="submission" date="2017-12" db="EMBL/GenBank/DDBJ databases">
        <title>The whole genome sequence of the Acidipropionibacterium virtanenii sp. nov. type strain JS278.</title>
        <authorList>
            <person name="Laine P."/>
            <person name="Deptula P."/>
            <person name="Varmanen P."/>
            <person name="Auvinen P."/>
        </authorList>
    </citation>
    <scope>NUCLEOTIDE SEQUENCE [LARGE SCALE GENOMIC DNA]</scope>
    <source>
        <strain evidence="8 9">JS278</strain>
    </source>
</reference>
<keyword evidence="4 7" id="KW-0862">Zinc</keyword>
<dbReference type="Pfam" id="PF00484">
    <property type="entry name" value="Pro_CA"/>
    <property type="match status" value="1"/>
</dbReference>
<protein>
    <recommendedName>
        <fullName evidence="2">carbonic anhydrase</fullName>
        <ecNumber evidence="2">4.2.1.1</ecNumber>
    </recommendedName>
</protein>
<feature type="binding site" evidence="7">
    <location>
        <position position="43"/>
    </location>
    <ligand>
        <name>Zn(2+)</name>
        <dbReference type="ChEBI" id="CHEBI:29105"/>
    </ligand>
</feature>
<evidence type="ECO:0000256" key="3">
    <source>
        <dbReference type="ARBA" id="ARBA00022723"/>
    </source>
</evidence>
<evidence type="ECO:0000256" key="1">
    <source>
        <dbReference type="ARBA" id="ARBA00006217"/>
    </source>
</evidence>
<comment type="function">
    <text evidence="5">Catalyzes the reversible hydration of carbon dioxide to form bicarbonate.</text>
</comment>
<proteinExistence type="inferred from homology"/>
<dbReference type="EC" id="4.2.1.1" evidence="2"/>
<gene>
    <name evidence="8" type="primary">mtcA1</name>
    <name evidence="8" type="ORF">JS278_01783</name>
</gene>
<evidence type="ECO:0000313" key="8">
    <source>
        <dbReference type="EMBL" id="AXE38942.1"/>
    </source>
</evidence>
<evidence type="ECO:0000313" key="9">
    <source>
        <dbReference type="Proteomes" id="UP000251995"/>
    </source>
</evidence>
<dbReference type="PANTHER" id="PTHR43175">
    <property type="entry name" value="CARBONIC ANHYDRASE"/>
    <property type="match status" value="1"/>
</dbReference>
<comment type="cofactor">
    <cofactor evidence="7">
        <name>Zn(2+)</name>
        <dbReference type="ChEBI" id="CHEBI:29105"/>
    </cofactor>
    <text evidence="7">Binds 1 zinc ion per subunit.</text>
</comment>
<dbReference type="AlphaFoldDB" id="A0A344UUJ4"/>
<feature type="binding site" evidence="7">
    <location>
        <position position="41"/>
    </location>
    <ligand>
        <name>Zn(2+)</name>
        <dbReference type="ChEBI" id="CHEBI:29105"/>
    </ligand>
</feature>
<dbReference type="PANTHER" id="PTHR43175:SF3">
    <property type="entry name" value="CARBON DISULFIDE HYDROLASE"/>
    <property type="match status" value="1"/>
</dbReference>
<keyword evidence="3 7" id="KW-0479">Metal-binding</keyword>
<evidence type="ECO:0000256" key="5">
    <source>
        <dbReference type="ARBA" id="ARBA00024993"/>
    </source>
</evidence>
<dbReference type="Proteomes" id="UP000251995">
    <property type="component" value="Chromosome"/>
</dbReference>
<comment type="similarity">
    <text evidence="1">Belongs to the beta-class carbonic anhydrase family.</text>
</comment>
<dbReference type="SUPFAM" id="SSF53056">
    <property type="entry name" value="beta-carbonic anhydrase, cab"/>
    <property type="match status" value="1"/>
</dbReference>
<keyword evidence="9" id="KW-1185">Reference proteome</keyword>
<comment type="catalytic activity">
    <reaction evidence="6">
        <text>hydrogencarbonate + H(+) = CO2 + H2O</text>
        <dbReference type="Rhea" id="RHEA:10748"/>
        <dbReference type="ChEBI" id="CHEBI:15377"/>
        <dbReference type="ChEBI" id="CHEBI:15378"/>
        <dbReference type="ChEBI" id="CHEBI:16526"/>
        <dbReference type="ChEBI" id="CHEBI:17544"/>
        <dbReference type="EC" id="4.2.1.1"/>
    </reaction>
</comment>
<dbReference type="InterPro" id="IPR001765">
    <property type="entry name" value="Carbonic_anhydrase"/>
</dbReference>
<evidence type="ECO:0000256" key="6">
    <source>
        <dbReference type="ARBA" id="ARBA00048348"/>
    </source>
</evidence>
<keyword evidence="8" id="KW-0456">Lyase</keyword>
<dbReference type="KEGG" id="acij:JS278_01783"/>
<accession>A0A344UUJ4</accession>
<evidence type="ECO:0000256" key="7">
    <source>
        <dbReference type="PIRSR" id="PIRSR601765-1"/>
    </source>
</evidence>
<dbReference type="InterPro" id="IPR036874">
    <property type="entry name" value="Carbonic_anhydrase_sf"/>
</dbReference>
<name>A0A344UUJ4_9ACTN</name>
<dbReference type="EMBL" id="CP025198">
    <property type="protein sequence ID" value="AXE38942.1"/>
    <property type="molecule type" value="Genomic_DNA"/>
</dbReference>
<dbReference type="Gene3D" id="3.40.1050.10">
    <property type="entry name" value="Carbonic anhydrase"/>
    <property type="match status" value="1"/>
</dbReference>
<feature type="binding site" evidence="7">
    <location>
        <position position="94"/>
    </location>
    <ligand>
        <name>Zn(2+)</name>
        <dbReference type="ChEBI" id="CHEBI:29105"/>
    </ligand>
</feature>
<evidence type="ECO:0000256" key="4">
    <source>
        <dbReference type="ARBA" id="ARBA00022833"/>
    </source>
</evidence>
<sequence>MSNLTPMGFNDLLAGNARYASGFQWAGTPGVAARGVAVITCMDSRLDPLAMLDLTVGDAKILRTPGGRVTPEVVTGLVVGVHLLGVDRILVIAHTRCAMASGDDAQIADAIAAADGTRVHGMAIGASTDQAAALDFDVSLLRADPLVSAEIGGFMYDVDTGILTQVH</sequence>
<organism evidence="8 9">
    <name type="scientific">Acidipropionibacterium virtanenii</name>
    <dbReference type="NCBI Taxonomy" id="2057246"/>
    <lineage>
        <taxon>Bacteria</taxon>
        <taxon>Bacillati</taxon>
        <taxon>Actinomycetota</taxon>
        <taxon>Actinomycetes</taxon>
        <taxon>Propionibacteriales</taxon>
        <taxon>Propionibacteriaceae</taxon>
        <taxon>Acidipropionibacterium</taxon>
    </lineage>
</organism>
<evidence type="ECO:0000256" key="2">
    <source>
        <dbReference type="ARBA" id="ARBA00012925"/>
    </source>
</evidence>
<dbReference type="GO" id="GO:0004089">
    <property type="term" value="F:carbonate dehydratase activity"/>
    <property type="evidence" value="ECO:0007669"/>
    <property type="project" value="UniProtKB-EC"/>
</dbReference>